<proteinExistence type="predicted"/>
<reference evidence="3" key="1">
    <citation type="journal article" date="2019" name="Int. J. Syst. Evol. Microbiol.">
        <title>The Global Catalogue of Microorganisms (GCM) 10K type strain sequencing project: providing services to taxonomists for standard genome sequencing and annotation.</title>
        <authorList>
            <consortium name="The Broad Institute Genomics Platform"/>
            <consortium name="The Broad Institute Genome Sequencing Center for Infectious Disease"/>
            <person name="Wu L."/>
            <person name="Ma J."/>
        </authorList>
    </citation>
    <scope>NUCLEOTIDE SEQUENCE [LARGE SCALE GENOMIC DNA]</scope>
    <source>
        <strain evidence="3">JCM 16112</strain>
    </source>
</reference>
<name>A0ABN1N1I3_9BACT</name>
<evidence type="ECO:0000313" key="3">
    <source>
        <dbReference type="Proteomes" id="UP001500469"/>
    </source>
</evidence>
<keyword evidence="1" id="KW-1133">Transmembrane helix</keyword>
<organism evidence="2 3">
    <name type="scientific">Algoriphagus jejuensis</name>
    <dbReference type="NCBI Taxonomy" id="419934"/>
    <lineage>
        <taxon>Bacteria</taxon>
        <taxon>Pseudomonadati</taxon>
        <taxon>Bacteroidota</taxon>
        <taxon>Cytophagia</taxon>
        <taxon>Cytophagales</taxon>
        <taxon>Cyclobacteriaceae</taxon>
        <taxon>Algoriphagus</taxon>
    </lineage>
</organism>
<keyword evidence="3" id="KW-1185">Reference proteome</keyword>
<dbReference type="Proteomes" id="UP001500469">
    <property type="component" value="Unassembled WGS sequence"/>
</dbReference>
<accession>A0ABN1N1I3</accession>
<feature type="transmembrane region" description="Helical" evidence="1">
    <location>
        <begin position="76"/>
        <end position="96"/>
    </location>
</feature>
<feature type="transmembrane region" description="Helical" evidence="1">
    <location>
        <begin position="31"/>
        <end position="49"/>
    </location>
</feature>
<keyword evidence="1" id="KW-0472">Membrane</keyword>
<keyword evidence="1" id="KW-0812">Transmembrane</keyword>
<feature type="transmembrane region" description="Helical" evidence="1">
    <location>
        <begin position="108"/>
        <end position="134"/>
    </location>
</feature>
<evidence type="ECO:0008006" key="4">
    <source>
        <dbReference type="Google" id="ProtNLM"/>
    </source>
</evidence>
<comment type="caution">
    <text evidence="2">The sequence shown here is derived from an EMBL/GenBank/DDBJ whole genome shotgun (WGS) entry which is preliminary data.</text>
</comment>
<feature type="transmembrane region" description="Helical" evidence="1">
    <location>
        <begin position="146"/>
        <end position="167"/>
    </location>
</feature>
<evidence type="ECO:0000256" key="1">
    <source>
        <dbReference type="SAM" id="Phobius"/>
    </source>
</evidence>
<evidence type="ECO:0000313" key="2">
    <source>
        <dbReference type="EMBL" id="GAA0879723.1"/>
    </source>
</evidence>
<feature type="transmembrane region" description="Helical" evidence="1">
    <location>
        <begin position="274"/>
        <end position="303"/>
    </location>
</feature>
<dbReference type="EMBL" id="BAAAFI010000031">
    <property type="protein sequence ID" value="GAA0879723.1"/>
    <property type="molecule type" value="Genomic_DNA"/>
</dbReference>
<gene>
    <name evidence="2" type="ORF">GCM10009119_26920</name>
</gene>
<feature type="transmembrane region" description="Helical" evidence="1">
    <location>
        <begin position="234"/>
        <end position="254"/>
    </location>
</feature>
<protein>
    <recommendedName>
        <fullName evidence="4">Oligosaccharide repeat unit polymerase</fullName>
    </recommendedName>
</protein>
<sequence length="346" mass="39581">MDSMVKTIPLTLIPFFFLLAKYKYPVKTLENIILVFGYIYFVLYMYQLLNPDTAYFGYALVDDTGGYRESRGVTRVVFPGAGIFWLACFISLSKLISNQGNKYILVPLVLLGLAVPVLQATRQLIGFVVILYFLHFGFQLSLAKKIIVSFLLIIGGIYVGALNLPVIEGLYQETHDTTSEGTKYIRFITGGYYLTEFSDTFYTKIMGNGFPADRSDYGAVTIRLIEKGMFLEDVGIIGLYSQVGIIGIIAWLFIWYKSFTVILPKEYYYCKYYLWMLLFTCLTSGSIYTVHYAISTTLVLYIYNQVKLNERYKLKQVIKLLLRRKLVREAHDSRRPGAPAYVVSKV</sequence>